<dbReference type="AlphaFoldDB" id="A0A107ZNI4"/>
<dbReference type="STRING" id="1503054.WT74_17610"/>
<dbReference type="EMBL" id="LPHB01000019">
    <property type="protein sequence ID" value="KWA66461.1"/>
    <property type="molecule type" value="Genomic_DNA"/>
</dbReference>
<feature type="chain" id="PRO_5007129376" description="DUF2946 domain-containing protein" evidence="2">
    <location>
        <begin position="24"/>
        <end position="125"/>
    </location>
</feature>
<proteinExistence type="predicted"/>
<dbReference type="Proteomes" id="UP000068603">
    <property type="component" value="Unassembled WGS sequence"/>
</dbReference>
<evidence type="ECO:0000313" key="3">
    <source>
        <dbReference type="EMBL" id="KWA66461.1"/>
    </source>
</evidence>
<evidence type="ECO:0000313" key="4">
    <source>
        <dbReference type="Proteomes" id="UP000068603"/>
    </source>
</evidence>
<organism evidence="3">
    <name type="scientific">Burkholderia stagnalis</name>
    <dbReference type="NCBI Taxonomy" id="1503054"/>
    <lineage>
        <taxon>Bacteria</taxon>
        <taxon>Pseudomonadati</taxon>
        <taxon>Pseudomonadota</taxon>
        <taxon>Betaproteobacteria</taxon>
        <taxon>Burkholderiales</taxon>
        <taxon>Burkholderiaceae</taxon>
        <taxon>Burkholderia</taxon>
        <taxon>Burkholderia cepacia complex</taxon>
    </lineage>
</organism>
<feature type="signal peptide" evidence="2">
    <location>
        <begin position="1"/>
        <end position="23"/>
    </location>
</feature>
<name>A0A107ZNI4_9BURK</name>
<protein>
    <recommendedName>
        <fullName evidence="5">DUF2946 domain-containing protein</fullName>
    </recommendedName>
</protein>
<feature type="region of interest" description="Disordered" evidence="1">
    <location>
        <begin position="41"/>
        <end position="64"/>
    </location>
</feature>
<evidence type="ECO:0000256" key="2">
    <source>
        <dbReference type="SAM" id="SignalP"/>
    </source>
</evidence>
<evidence type="ECO:0008006" key="5">
    <source>
        <dbReference type="Google" id="ProtNLM"/>
    </source>
</evidence>
<accession>A0A107ZNI4</accession>
<feature type="compositionally biased region" description="Basic and acidic residues" evidence="1">
    <location>
        <begin position="47"/>
        <end position="57"/>
    </location>
</feature>
<sequence length="125" mass="12667">MSYWRKFLIVVLLALSVPVQSFAAAAMSCALAGGTAARHAQAAGSAHHHDMRDDRGHTRPAAPGDAGHAHACQACVSCCVGTGPALPDVAASAHTARIHGFIPPPTAAASFLTGGIERPPRGALV</sequence>
<reference evidence="3 4" key="1">
    <citation type="submission" date="2015-11" db="EMBL/GenBank/DDBJ databases">
        <title>Expanding the genomic diversity of Burkholderia species for the development of highly accurate diagnostics.</title>
        <authorList>
            <person name="Sahl J."/>
            <person name="Keim P."/>
            <person name="Wagner D."/>
        </authorList>
    </citation>
    <scope>NUCLEOTIDE SEQUENCE [LARGE SCALE GENOMIC DNA]</scope>
    <source>
        <strain evidence="3 4">MSMB1960WGS</strain>
    </source>
</reference>
<gene>
    <name evidence="3" type="ORF">WT44_05195</name>
</gene>
<comment type="caution">
    <text evidence="3">The sequence shown here is derived from an EMBL/GenBank/DDBJ whole genome shotgun (WGS) entry which is preliminary data.</text>
</comment>
<dbReference type="PROSITE" id="PS51257">
    <property type="entry name" value="PROKAR_LIPOPROTEIN"/>
    <property type="match status" value="1"/>
</dbReference>
<evidence type="ECO:0000256" key="1">
    <source>
        <dbReference type="SAM" id="MobiDB-lite"/>
    </source>
</evidence>
<keyword evidence="2" id="KW-0732">Signal</keyword>